<gene>
    <name evidence="5" type="ORF">GCM10007971_09440</name>
</gene>
<accession>A0A917XU17</accession>
<dbReference type="Gene3D" id="3.30.300.30">
    <property type="match status" value="1"/>
</dbReference>
<dbReference type="Proteomes" id="UP000624041">
    <property type="component" value="Unassembled WGS sequence"/>
</dbReference>
<dbReference type="EMBL" id="BMOS01000005">
    <property type="protein sequence ID" value="GGN53203.1"/>
    <property type="molecule type" value="Genomic_DNA"/>
</dbReference>
<reference evidence="5" key="2">
    <citation type="submission" date="2020-09" db="EMBL/GenBank/DDBJ databases">
        <authorList>
            <person name="Sun Q."/>
            <person name="Ohkuma M."/>
        </authorList>
    </citation>
    <scope>NUCLEOTIDE SEQUENCE</scope>
    <source>
        <strain evidence="5">JCM 17251</strain>
    </source>
</reference>
<dbReference type="FunFam" id="3.30.300.30:FF:000008">
    <property type="entry name" value="2,3-dihydroxybenzoate-AMP ligase"/>
    <property type="match status" value="1"/>
</dbReference>
<evidence type="ECO:0000259" key="3">
    <source>
        <dbReference type="Pfam" id="PF00501"/>
    </source>
</evidence>
<dbReference type="InterPro" id="IPR042099">
    <property type="entry name" value="ANL_N_sf"/>
</dbReference>
<dbReference type="Gene3D" id="3.40.50.12780">
    <property type="entry name" value="N-terminal domain of ligase-like"/>
    <property type="match status" value="1"/>
</dbReference>
<comment type="caution">
    <text evidence="5">The sequence shown here is derived from an EMBL/GenBank/DDBJ whole genome shotgun (WGS) entry which is preliminary data.</text>
</comment>
<dbReference type="PROSITE" id="PS00455">
    <property type="entry name" value="AMP_BINDING"/>
    <property type="match status" value="1"/>
</dbReference>
<dbReference type="InterPro" id="IPR050237">
    <property type="entry name" value="ATP-dep_AMP-bd_enzyme"/>
</dbReference>
<dbReference type="GO" id="GO:0016877">
    <property type="term" value="F:ligase activity, forming carbon-sulfur bonds"/>
    <property type="evidence" value="ECO:0007669"/>
    <property type="project" value="UniProtKB-ARBA"/>
</dbReference>
<evidence type="ECO:0000313" key="5">
    <source>
        <dbReference type="EMBL" id="GGN53203.1"/>
    </source>
</evidence>
<proteinExistence type="inferred from homology"/>
<dbReference type="InterPro" id="IPR025110">
    <property type="entry name" value="AMP-bd_C"/>
</dbReference>
<name>A0A917XU17_9BACI</name>
<dbReference type="Pfam" id="PF13193">
    <property type="entry name" value="AMP-binding_C"/>
    <property type="match status" value="1"/>
</dbReference>
<evidence type="ECO:0000256" key="1">
    <source>
        <dbReference type="ARBA" id="ARBA00006432"/>
    </source>
</evidence>
<protein>
    <submittedName>
        <fullName evidence="5">Fatty-acyl-CoA synthase</fullName>
    </submittedName>
</protein>
<evidence type="ECO:0000313" key="6">
    <source>
        <dbReference type="Proteomes" id="UP000624041"/>
    </source>
</evidence>
<dbReference type="Pfam" id="PF00501">
    <property type="entry name" value="AMP-binding"/>
    <property type="match status" value="1"/>
</dbReference>
<dbReference type="RefSeq" id="WP_188856231.1">
    <property type="nucleotide sequence ID" value="NZ_BMOS01000005.1"/>
</dbReference>
<comment type="similarity">
    <text evidence="1">Belongs to the ATP-dependent AMP-binding enzyme family.</text>
</comment>
<dbReference type="InterPro" id="IPR020845">
    <property type="entry name" value="AMP-binding_CS"/>
</dbReference>
<dbReference type="InterPro" id="IPR045851">
    <property type="entry name" value="AMP-bd_C_sf"/>
</dbReference>
<dbReference type="InterPro" id="IPR000873">
    <property type="entry name" value="AMP-dep_synth/lig_dom"/>
</dbReference>
<sequence length="516" mass="57553">MQQMLFSDPIKLNAIRYGEKEAISFMEKRFTYHQFNNRINQLGHALQHIGVKKGDKVAFMLMNCNQLFEIVFACSKIGAVFVPINSRFVGPEIKHVLDDSDSLVLIFDSRFSNEMMAISNEVRTTRHFISVGGAADIAAFEYEAWISGFSNEEPVPSETLHELHRISIMYTGGTTGRPKGAVRTHRSLYLVALLFSIEFSIGRNGKGLASGPLYGAAAFSIALPNFFVGNPVHILEKFHPIEVLEAIEREKPTSTFLAPPMFDAIFSLPENIQNKYDVSSLQSIISVGAPLHTSTKNEIMKHFNTADLNEFYGATELGGAANLFPENQRDKNRSVGVPMLGMEVKLLDKAGNTVQSGEAGAFYVKGITLFDEYYNRPEATAESFKGEWLGLGDIGVQDEEGFYYIVDREQDMILSGAINVYPAEIEEVLHEHPKVADVAVIGLPHEKWGEIPIAIIVLGEGESANQEEIIDFCSGKLAKYKIPHRVDFVDELPRSLQGKLLKYQLREKYINNVTSE</sequence>
<dbReference type="PANTHER" id="PTHR43767:SF7">
    <property type="entry name" value="MEDIUM_LONG-CHAIN-FATTY-ACID--COA LIGASE FADD8"/>
    <property type="match status" value="1"/>
</dbReference>
<feature type="domain" description="AMP-dependent synthetase/ligase" evidence="3">
    <location>
        <begin position="14"/>
        <end position="374"/>
    </location>
</feature>
<dbReference type="AlphaFoldDB" id="A0A917XU17"/>
<dbReference type="PANTHER" id="PTHR43767">
    <property type="entry name" value="LONG-CHAIN-FATTY-ACID--COA LIGASE"/>
    <property type="match status" value="1"/>
</dbReference>
<dbReference type="SUPFAM" id="SSF56801">
    <property type="entry name" value="Acetyl-CoA synthetase-like"/>
    <property type="match status" value="1"/>
</dbReference>
<reference evidence="5" key="1">
    <citation type="journal article" date="2014" name="Int. J. Syst. Evol. Microbiol.">
        <title>Complete genome sequence of Corynebacterium casei LMG S-19264T (=DSM 44701T), isolated from a smear-ripened cheese.</title>
        <authorList>
            <consortium name="US DOE Joint Genome Institute (JGI-PGF)"/>
            <person name="Walter F."/>
            <person name="Albersmeier A."/>
            <person name="Kalinowski J."/>
            <person name="Ruckert C."/>
        </authorList>
    </citation>
    <scope>NUCLEOTIDE SEQUENCE</scope>
    <source>
        <strain evidence="5">JCM 17251</strain>
    </source>
</reference>
<keyword evidence="2" id="KW-0436">Ligase</keyword>
<evidence type="ECO:0000259" key="4">
    <source>
        <dbReference type="Pfam" id="PF13193"/>
    </source>
</evidence>
<keyword evidence="6" id="KW-1185">Reference proteome</keyword>
<feature type="domain" description="AMP-binding enzyme C-terminal" evidence="4">
    <location>
        <begin position="424"/>
        <end position="499"/>
    </location>
</feature>
<evidence type="ECO:0000256" key="2">
    <source>
        <dbReference type="ARBA" id="ARBA00022598"/>
    </source>
</evidence>
<organism evidence="5 6">
    <name type="scientific">Oceanobacillus indicireducens</name>
    <dbReference type="NCBI Taxonomy" id="1004261"/>
    <lineage>
        <taxon>Bacteria</taxon>
        <taxon>Bacillati</taxon>
        <taxon>Bacillota</taxon>
        <taxon>Bacilli</taxon>
        <taxon>Bacillales</taxon>
        <taxon>Bacillaceae</taxon>
        <taxon>Oceanobacillus</taxon>
    </lineage>
</organism>